<accession>A0AAD8M0Q5</accession>
<reference evidence="1" key="1">
    <citation type="submission" date="2023-02" db="EMBL/GenBank/DDBJ databases">
        <title>Genome of toxic invasive species Heracleum sosnowskyi carries increased number of genes despite the absence of recent whole-genome duplications.</title>
        <authorList>
            <person name="Schelkunov M."/>
            <person name="Shtratnikova V."/>
            <person name="Makarenko M."/>
            <person name="Klepikova A."/>
            <person name="Omelchenko D."/>
            <person name="Novikova G."/>
            <person name="Obukhova E."/>
            <person name="Bogdanov V."/>
            <person name="Penin A."/>
            <person name="Logacheva M."/>
        </authorList>
    </citation>
    <scope>NUCLEOTIDE SEQUENCE</scope>
    <source>
        <strain evidence="1">Hsosn_3</strain>
        <tissue evidence="1">Leaf</tissue>
    </source>
</reference>
<gene>
    <name evidence="1" type="ORF">POM88_050796</name>
</gene>
<name>A0AAD8M0Q5_9APIA</name>
<dbReference type="EMBL" id="JAUIZM010000011">
    <property type="protein sequence ID" value="KAK1357540.1"/>
    <property type="molecule type" value="Genomic_DNA"/>
</dbReference>
<dbReference type="Proteomes" id="UP001237642">
    <property type="component" value="Unassembled WGS sequence"/>
</dbReference>
<reference evidence="1" key="2">
    <citation type="submission" date="2023-05" db="EMBL/GenBank/DDBJ databases">
        <authorList>
            <person name="Schelkunov M.I."/>
        </authorList>
    </citation>
    <scope>NUCLEOTIDE SEQUENCE</scope>
    <source>
        <strain evidence="1">Hsosn_3</strain>
        <tissue evidence="1">Leaf</tissue>
    </source>
</reference>
<keyword evidence="2" id="KW-1185">Reference proteome</keyword>
<evidence type="ECO:0000313" key="1">
    <source>
        <dbReference type="EMBL" id="KAK1357540.1"/>
    </source>
</evidence>
<comment type="caution">
    <text evidence="1">The sequence shown here is derived from an EMBL/GenBank/DDBJ whole genome shotgun (WGS) entry which is preliminary data.</text>
</comment>
<organism evidence="1 2">
    <name type="scientific">Heracleum sosnowskyi</name>
    <dbReference type="NCBI Taxonomy" id="360622"/>
    <lineage>
        <taxon>Eukaryota</taxon>
        <taxon>Viridiplantae</taxon>
        <taxon>Streptophyta</taxon>
        <taxon>Embryophyta</taxon>
        <taxon>Tracheophyta</taxon>
        <taxon>Spermatophyta</taxon>
        <taxon>Magnoliopsida</taxon>
        <taxon>eudicotyledons</taxon>
        <taxon>Gunneridae</taxon>
        <taxon>Pentapetalae</taxon>
        <taxon>asterids</taxon>
        <taxon>campanulids</taxon>
        <taxon>Apiales</taxon>
        <taxon>Apiaceae</taxon>
        <taxon>Apioideae</taxon>
        <taxon>apioid superclade</taxon>
        <taxon>Tordylieae</taxon>
        <taxon>Tordyliinae</taxon>
        <taxon>Heracleum</taxon>
    </lineage>
</organism>
<dbReference type="AlphaFoldDB" id="A0AAD8M0Q5"/>
<proteinExistence type="predicted"/>
<protein>
    <submittedName>
        <fullName evidence="1">Uncharacterized protein</fullName>
    </submittedName>
</protein>
<evidence type="ECO:0000313" key="2">
    <source>
        <dbReference type="Proteomes" id="UP001237642"/>
    </source>
</evidence>
<sequence>MCRRDSSSLVPLDLEIERTAKQIRKQVREARTQFGTMGDNVDEVPAASRLRMVSQFESLNKKLESLSVDRHQPVHLAQQVQNVHVVCDTCGEGHPTQQCPLIYHDAS</sequence>